<name>A0A848KA99_9NOCA</name>
<sequence>MTALHPQLAAHQSYRIAGTEYRMVVASPASDPELWEQYLQSAYEGYRKHGVEGAFELDLIRDGRSTTLFAVAIDERSELVAGIRMQAHESADDAPAVHMWDGQPGRAELHRLVADRIPAGVVELKGAFVSDDARDRAALSEALLRVAVVAPMGMLPAQYIVAIVGVESQRQQWKSVGAVKEPADLPTSPYPSDRYTATPLWWDRNTFVDHVAPERLPGLLREIVQLRPSKASEQ</sequence>
<gene>
    <name evidence="1" type="ORF">FGL95_09685</name>
</gene>
<reference evidence="1 2" key="1">
    <citation type="submission" date="2019-05" db="EMBL/GenBank/DDBJ databases">
        <authorList>
            <person name="Lee S.D."/>
        </authorList>
    </citation>
    <scope>NUCLEOTIDE SEQUENCE [LARGE SCALE GENOMIC DNA]</scope>
    <source>
        <strain evidence="1 2">YC2-7</strain>
    </source>
</reference>
<reference evidence="1 2" key="2">
    <citation type="submission" date="2020-06" db="EMBL/GenBank/DDBJ databases">
        <title>Antribacter stalactiti gen. nov., sp. nov., a new member of the family Nacardiaceae isolated from a cave.</title>
        <authorList>
            <person name="Kim I.S."/>
        </authorList>
    </citation>
    <scope>NUCLEOTIDE SEQUENCE [LARGE SCALE GENOMIC DNA]</scope>
    <source>
        <strain evidence="1 2">YC2-7</strain>
    </source>
</reference>
<dbReference type="EMBL" id="VCQU01000003">
    <property type="protein sequence ID" value="NMN95301.1"/>
    <property type="molecule type" value="Genomic_DNA"/>
</dbReference>
<dbReference type="Proteomes" id="UP000535543">
    <property type="component" value="Unassembled WGS sequence"/>
</dbReference>
<comment type="caution">
    <text evidence="1">The sequence shown here is derived from an EMBL/GenBank/DDBJ whole genome shotgun (WGS) entry which is preliminary data.</text>
</comment>
<accession>A0A848KA99</accession>
<dbReference type="AlphaFoldDB" id="A0A848KA99"/>
<evidence type="ECO:0000313" key="1">
    <source>
        <dbReference type="EMBL" id="NMN95301.1"/>
    </source>
</evidence>
<proteinExistence type="predicted"/>
<protein>
    <submittedName>
        <fullName evidence="1">Uncharacterized protein</fullName>
    </submittedName>
</protein>
<keyword evidence="2" id="KW-1185">Reference proteome</keyword>
<dbReference type="RefSeq" id="WP_169586067.1">
    <property type="nucleotide sequence ID" value="NZ_VCQU01000003.1"/>
</dbReference>
<organism evidence="1 2">
    <name type="scientific">Antrihabitans stalactiti</name>
    <dbReference type="NCBI Taxonomy" id="2584121"/>
    <lineage>
        <taxon>Bacteria</taxon>
        <taxon>Bacillati</taxon>
        <taxon>Actinomycetota</taxon>
        <taxon>Actinomycetes</taxon>
        <taxon>Mycobacteriales</taxon>
        <taxon>Nocardiaceae</taxon>
        <taxon>Antrihabitans</taxon>
    </lineage>
</organism>
<evidence type="ECO:0000313" key="2">
    <source>
        <dbReference type="Proteomes" id="UP000535543"/>
    </source>
</evidence>